<evidence type="ECO:0000256" key="4">
    <source>
        <dbReference type="SAM" id="Coils"/>
    </source>
</evidence>
<dbReference type="InterPro" id="IPR001107">
    <property type="entry name" value="Band_7"/>
</dbReference>
<dbReference type="RefSeq" id="WP_127095734.1">
    <property type="nucleotide sequence ID" value="NZ_CP031423.1"/>
</dbReference>
<dbReference type="Pfam" id="PF01145">
    <property type="entry name" value="Band_7"/>
    <property type="match status" value="1"/>
</dbReference>
<dbReference type="GO" id="GO:0002020">
    <property type="term" value="F:protease binding"/>
    <property type="evidence" value="ECO:0007669"/>
    <property type="project" value="TreeGrafter"/>
</dbReference>
<dbReference type="PANTHER" id="PTHR13806:SF46">
    <property type="entry name" value="FLOTILLIN-1-RELATED"/>
    <property type="match status" value="1"/>
</dbReference>
<evidence type="ECO:0000256" key="2">
    <source>
        <dbReference type="ARBA" id="ARBA00007161"/>
    </source>
</evidence>
<feature type="coiled-coil region" evidence="4">
    <location>
        <begin position="243"/>
        <end position="294"/>
    </location>
</feature>
<dbReference type="InterPro" id="IPR031905">
    <property type="entry name" value="Flotillin_C"/>
</dbReference>
<comment type="subcellular location">
    <subcellularLocation>
        <location evidence="1">Membrane</location>
    </subcellularLocation>
</comment>
<feature type="transmembrane region" description="Helical" evidence="6">
    <location>
        <begin position="6"/>
        <end position="27"/>
    </location>
</feature>
<keyword evidence="6" id="KW-1133">Transmembrane helix</keyword>
<dbReference type="Pfam" id="PF15975">
    <property type="entry name" value="Flot"/>
    <property type="match status" value="1"/>
</dbReference>
<evidence type="ECO:0000256" key="5">
    <source>
        <dbReference type="SAM" id="MobiDB-lite"/>
    </source>
</evidence>
<evidence type="ECO:0000256" key="3">
    <source>
        <dbReference type="ARBA" id="ARBA00023136"/>
    </source>
</evidence>
<dbReference type="PANTHER" id="PTHR13806">
    <property type="entry name" value="FLOTILLIN-RELATED"/>
    <property type="match status" value="1"/>
</dbReference>
<comment type="similarity">
    <text evidence="2">Belongs to the band 7/mec-2 family. Flotillin subfamily.</text>
</comment>
<feature type="region of interest" description="Disordered" evidence="5">
    <location>
        <begin position="296"/>
        <end position="331"/>
    </location>
</feature>
<organism evidence="8 9">
    <name type="scientific">Microbacterium lemovicicum</name>
    <dbReference type="NCBI Taxonomy" id="1072463"/>
    <lineage>
        <taxon>Bacteria</taxon>
        <taxon>Bacillati</taxon>
        <taxon>Actinomycetota</taxon>
        <taxon>Actinomycetes</taxon>
        <taxon>Micrococcales</taxon>
        <taxon>Microbacteriaceae</taxon>
        <taxon>Microbacterium</taxon>
    </lineage>
</organism>
<dbReference type="OrthoDB" id="9786220at2"/>
<feature type="compositionally biased region" description="Basic and acidic residues" evidence="5">
    <location>
        <begin position="296"/>
        <end position="309"/>
    </location>
</feature>
<dbReference type="SUPFAM" id="SSF117892">
    <property type="entry name" value="Band 7/SPFH domain"/>
    <property type="match status" value="1"/>
</dbReference>
<feature type="compositionally biased region" description="Basic and acidic residues" evidence="5">
    <location>
        <begin position="317"/>
        <end position="331"/>
    </location>
</feature>
<evidence type="ECO:0000256" key="1">
    <source>
        <dbReference type="ARBA" id="ARBA00004370"/>
    </source>
</evidence>
<proteinExistence type="inferred from homology"/>
<name>A0A3S9WAP8_9MICO</name>
<keyword evidence="4" id="KW-0175">Coiled coil</keyword>
<feature type="domain" description="Band 7" evidence="7">
    <location>
        <begin position="28"/>
        <end position="202"/>
    </location>
</feature>
<dbReference type="InterPro" id="IPR036013">
    <property type="entry name" value="Band_7/SPFH_dom_sf"/>
</dbReference>
<dbReference type="SMART" id="SM00244">
    <property type="entry name" value="PHB"/>
    <property type="match status" value="1"/>
</dbReference>
<feature type="region of interest" description="Disordered" evidence="5">
    <location>
        <begin position="484"/>
        <end position="510"/>
    </location>
</feature>
<dbReference type="InterPro" id="IPR027705">
    <property type="entry name" value="Flotillin_fam"/>
</dbReference>
<keyword evidence="9" id="KW-1185">Reference proteome</keyword>
<dbReference type="Gene3D" id="3.30.479.30">
    <property type="entry name" value="Band 7 domain"/>
    <property type="match status" value="1"/>
</dbReference>
<protein>
    <recommendedName>
        <fullName evidence="7">Band 7 domain-containing protein</fullName>
    </recommendedName>
</protein>
<dbReference type="EMBL" id="CP031423">
    <property type="protein sequence ID" value="AZS37127.1"/>
    <property type="molecule type" value="Genomic_DNA"/>
</dbReference>
<dbReference type="GO" id="GO:0072659">
    <property type="term" value="P:protein localization to plasma membrane"/>
    <property type="evidence" value="ECO:0007669"/>
    <property type="project" value="TreeGrafter"/>
</dbReference>
<dbReference type="KEGG" id="mlv:CVS47_01757"/>
<evidence type="ECO:0000259" key="7">
    <source>
        <dbReference type="SMART" id="SM00244"/>
    </source>
</evidence>
<dbReference type="Proteomes" id="UP000276888">
    <property type="component" value="Chromosome"/>
</dbReference>
<dbReference type="GO" id="GO:0005886">
    <property type="term" value="C:plasma membrane"/>
    <property type="evidence" value="ECO:0007669"/>
    <property type="project" value="TreeGrafter"/>
</dbReference>
<gene>
    <name evidence="8" type="ORF">CVS47_01757</name>
</gene>
<reference evidence="8 9" key="1">
    <citation type="submission" date="2018-08" db="EMBL/GenBank/DDBJ databases">
        <title>Microbacterium lemovicicum sp. nov., a bacterium isolated from a natural uranium-rich soil.</title>
        <authorList>
            <person name="ORTET P."/>
        </authorList>
    </citation>
    <scope>NUCLEOTIDE SEQUENCE [LARGE SCALE GENOMIC DNA]</scope>
    <source>
        <strain evidence="8 9">Viu22</strain>
    </source>
</reference>
<evidence type="ECO:0000313" key="8">
    <source>
        <dbReference type="EMBL" id="AZS37127.1"/>
    </source>
</evidence>
<evidence type="ECO:0000313" key="9">
    <source>
        <dbReference type="Proteomes" id="UP000276888"/>
    </source>
</evidence>
<dbReference type="AlphaFoldDB" id="A0A3S9WAP8"/>
<sequence length="510" mass="53772">MDLFALIGIGVAVAVVLLILLIGFILFRAWYQVPKADEAIVIVGKKARDSTEGEANKMTVISGRGAFVNKLTQRSDKVSLRSRQIKFEPTAQTINGVTIDLTGVALVKIGSTPDQVRRAAERFASQDEAIVIFTTEQLEGALRGVVAKLTVEQVMQDRQKLSDEIAEGISGDLLAQGLVLDSFAIQGITDKNNYISALGAKEVQRVKREADVAEIDALREVKKRQLAADEANLIEQTALDKNSAAAKSEVGRANAQAEQAENLARAEAEQGVLLQEANNTQARLDAEVKKVADADKYKQQTSADADKYRQQSATDAETYKRQKSAEADRKVAQERADAEAYAVNAQAKAREASASAEAAAVRVQAEAEATAVRLKAEAEAESVRLRGNAAAEAIAAEAEALRANQDAILAREVIGQLPQLMAEFAKGYEKVGSITLVGGDTAATHLAREQSSSLTATFDSVRAATGLDLGAIIQGQAVGRGIAEGAASSNASAPATGSSSSEGAPAASAQ</sequence>
<keyword evidence="3 6" id="KW-0472">Membrane</keyword>
<dbReference type="CDD" id="cd03399">
    <property type="entry name" value="SPFH_flotillin"/>
    <property type="match status" value="1"/>
</dbReference>
<evidence type="ECO:0000256" key="6">
    <source>
        <dbReference type="SAM" id="Phobius"/>
    </source>
</evidence>
<keyword evidence="6" id="KW-0812">Transmembrane</keyword>
<accession>A0A3S9WAP8</accession>